<dbReference type="OrthoDB" id="3271192at2759"/>
<reference evidence="3" key="1">
    <citation type="submission" date="2014-04" db="EMBL/GenBank/DDBJ databases">
        <title>Evolutionary Origins and Diversification of the Mycorrhizal Mutualists.</title>
        <authorList>
            <consortium name="DOE Joint Genome Institute"/>
            <consortium name="Mycorrhizal Genomics Consortium"/>
            <person name="Kohler A."/>
            <person name="Kuo A."/>
            <person name="Nagy L.G."/>
            <person name="Floudas D."/>
            <person name="Copeland A."/>
            <person name="Barry K.W."/>
            <person name="Cichocki N."/>
            <person name="Veneault-Fourrey C."/>
            <person name="LaButti K."/>
            <person name="Lindquist E.A."/>
            <person name="Lipzen A."/>
            <person name="Lundell T."/>
            <person name="Morin E."/>
            <person name="Murat C."/>
            <person name="Riley R."/>
            <person name="Ohm R."/>
            <person name="Sun H."/>
            <person name="Tunlid A."/>
            <person name="Henrissat B."/>
            <person name="Grigoriev I.V."/>
            <person name="Hibbett D.S."/>
            <person name="Martin F."/>
        </authorList>
    </citation>
    <scope>NUCLEOTIDE SEQUENCE [LARGE SCALE GENOMIC DNA]</scope>
    <source>
        <strain evidence="3">FD-334 SS-4</strain>
    </source>
</reference>
<feature type="region of interest" description="Disordered" evidence="1">
    <location>
        <begin position="357"/>
        <end position="376"/>
    </location>
</feature>
<keyword evidence="3" id="KW-1185">Reference proteome</keyword>
<sequence length="415" mass="47559">MPPQGPPPPPPPHNNPSNPPGQLPTEAEWQINNKINLNHIPSWDGRGESIIDYISEMSSYAILGDKMNIGIGKIAPLKWTGSARAWWDAIPILDRRFYGQNWDSLLVALQWYYMNDTWTQQRDQEFQEMKFRQKDHHNEQPVEFLQRRIRYHSFLHPTETDGPTAIARVLRTQPPEWGVTLNPHTSPTFFELLNTARKYQAILESSWVTGEAVRKASSSASYTGSARRRSFRRRRDANLAESGEVEEFSESTDSSEEREVLFTTKKAKGDSKRSLKKRMEWPHGKSINGYEFRRDDSVESARPPKGNCYICTSPKHVFRDCPHHGRFSLLREANLIELDVDPAEEDAANQEYLASLQQSNSSSAYESVGSTSEEVRIALEVETDVHGPATVTETDPPRNRNERRRLAFEAHKNEE</sequence>
<feature type="non-terminal residue" evidence="2">
    <location>
        <position position="415"/>
    </location>
</feature>
<evidence type="ECO:0000313" key="3">
    <source>
        <dbReference type="Proteomes" id="UP000054270"/>
    </source>
</evidence>
<accession>A0A0D2NXB6</accession>
<feature type="region of interest" description="Disordered" evidence="1">
    <location>
        <begin position="381"/>
        <end position="402"/>
    </location>
</feature>
<proteinExistence type="predicted"/>
<feature type="compositionally biased region" description="Basic and acidic residues" evidence="1">
    <location>
        <begin position="267"/>
        <end position="279"/>
    </location>
</feature>
<feature type="compositionally biased region" description="Pro residues" evidence="1">
    <location>
        <begin position="1"/>
        <end position="22"/>
    </location>
</feature>
<evidence type="ECO:0000256" key="1">
    <source>
        <dbReference type="SAM" id="MobiDB-lite"/>
    </source>
</evidence>
<feature type="compositionally biased region" description="Low complexity" evidence="1">
    <location>
        <begin position="357"/>
        <end position="367"/>
    </location>
</feature>
<name>A0A0D2NXB6_HYPSF</name>
<protein>
    <submittedName>
        <fullName evidence="2">Uncharacterized protein</fullName>
    </submittedName>
</protein>
<dbReference type="AlphaFoldDB" id="A0A0D2NXB6"/>
<feature type="region of interest" description="Disordered" evidence="1">
    <location>
        <begin position="218"/>
        <end position="279"/>
    </location>
</feature>
<dbReference type="EMBL" id="KN817782">
    <property type="protein sequence ID" value="KJA13130.1"/>
    <property type="molecule type" value="Genomic_DNA"/>
</dbReference>
<dbReference type="Proteomes" id="UP000054270">
    <property type="component" value="Unassembled WGS sequence"/>
</dbReference>
<gene>
    <name evidence="2" type="ORF">HYPSUDRAFT_118818</name>
</gene>
<feature type="compositionally biased region" description="Acidic residues" evidence="1">
    <location>
        <begin position="243"/>
        <end position="254"/>
    </location>
</feature>
<organism evidence="2 3">
    <name type="scientific">Hypholoma sublateritium (strain FD-334 SS-4)</name>
    <dbReference type="NCBI Taxonomy" id="945553"/>
    <lineage>
        <taxon>Eukaryota</taxon>
        <taxon>Fungi</taxon>
        <taxon>Dikarya</taxon>
        <taxon>Basidiomycota</taxon>
        <taxon>Agaricomycotina</taxon>
        <taxon>Agaricomycetes</taxon>
        <taxon>Agaricomycetidae</taxon>
        <taxon>Agaricales</taxon>
        <taxon>Agaricineae</taxon>
        <taxon>Strophariaceae</taxon>
        <taxon>Hypholoma</taxon>
    </lineage>
</organism>
<feature type="compositionally biased region" description="Basic residues" evidence="1">
    <location>
        <begin position="226"/>
        <end position="235"/>
    </location>
</feature>
<evidence type="ECO:0000313" key="2">
    <source>
        <dbReference type="EMBL" id="KJA13130.1"/>
    </source>
</evidence>
<feature type="region of interest" description="Disordered" evidence="1">
    <location>
        <begin position="1"/>
        <end position="23"/>
    </location>
</feature>